<evidence type="ECO:0008006" key="5">
    <source>
        <dbReference type="Google" id="ProtNLM"/>
    </source>
</evidence>
<keyword evidence="4" id="KW-1185">Reference proteome</keyword>
<dbReference type="InterPro" id="IPR008972">
    <property type="entry name" value="Cupredoxin"/>
</dbReference>
<keyword evidence="2" id="KW-0732">Signal</keyword>
<dbReference type="AlphaFoldDB" id="A0A8K0JC29"/>
<feature type="signal peptide" evidence="2">
    <location>
        <begin position="1"/>
        <end position="21"/>
    </location>
</feature>
<sequence length="219" mass="22206">MYFTNIVTAAAVSLLAAQASAKTISIDVGKDGLTFSPDSVKADKGDVLEFHFYNVHSVAMGDFAKGCAPAAKGGFYSGFVRSSKSGPDGENKDVFQVTVDSTDPTPFYCTVGSHCQAGMVGVINPSSTDSLDKYKKKVQTVAENMSPSEAFGGKMVASSGKSDGGKSDVSTSASPTGTSRASSTSAAPQASKTAGASQIKTSLLVGVGAMALGFAALLI</sequence>
<reference evidence="3" key="1">
    <citation type="journal article" date="2020" name="bioRxiv">
        <title>Whole genome comparisons of ergot fungi reveals the divergence and evolution of species within the genus Claviceps are the result of varying mechanisms driving genome evolution and host range expansion.</title>
        <authorList>
            <person name="Wyka S.A."/>
            <person name="Mondo S.J."/>
            <person name="Liu M."/>
            <person name="Dettman J."/>
            <person name="Nalam V."/>
            <person name="Broders K.D."/>
        </authorList>
    </citation>
    <scope>NUCLEOTIDE SEQUENCE</scope>
    <source>
        <strain evidence="3">CCC 489</strain>
    </source>
</reference>
<accession>A0A8K0JC29</accession>
<organism evidence="3 4">
    <name type="scientific">Claviceps africana</name>
    <dbReference type="NCBI Taxonomy" id="83212"/>
    <lineage>
        <taxon>Eukaryota</taxon>
        <taxon>Fungi</taxon>
        <taxon>Dikarya</taxon>
        <taxon>Ascomycota</taxon>
        <taxon>Pezizomycotina</taxon>
        <taxon>Sordariomycetes</taxon>
        <taxon>Hypocreomycetidae</taxon>
        <taxon>Hypocreales</taxon>
        <taxon>Clavicipitaceae</taxon>
        <taxon>Claviceps</taxon>
    </lineage>
</organism>
<dbReference type="Proteomes" id="UP000811619">
    <property type="component" value="Unassembled WGS sequence"/>
</dbReference>
<dbReference type="CDD" id="cd00920">
    <property type="entry name" value="Cupredoxin"/>
    <property type="match status" value="1"/>
</dbReference>
<evidence type="ECO:0000256" key="1">
    <source>
        <dbReference type="SAM" id="MobiDB-lite"/>
    </source>
</evidence>
<dbReference type="InterPro" id="IPR052953">
    <property type="entry name" value="Ser-rich/MCO-related"/>
</dbReference>
<dbReference type="PANTHER" id="PTHR34883">
    <property type="entry name" value="SERINE-RICH PROTEIN, PUTATIVE-RELATED-RELATED"/>
    <property type="match status" value="1"/>
</dbReference>
<dbReference type="OrthoDB" id="2331100at2759"/>
<evidence type="ECO:0000256" key="2">
    <source>
        <dbReference type="SAM" id="SignalP"/>
    </source>
</evidence>
<name>A0A8K0JC29_9HYPO</name>
<proteinExistence type="predicted"/>
<evidence type="ECO:0000313" key="4">
    <source>
        <dbReference type="Proteomes" id="UP000811619"/>
    </source>
</evidence>
<evidence type="ECO:0000313" key="3">
    <source>
        <dbReference type="EMBL" id="KAG5928213.1"/>
    </source>
</evidence>
<protein>
    <recommendedName>
        <fullName evidence="5">Extracellular serine-rich protein</fullName>
    </recommendedName>
</protein>
<gene>
    <name evidence="3" type="ORF">E4U42_001097</name>
</gene>
<feature type="compositionally biased region" description="Low complexity" evidence="1">
    <location>
        <begin position="167"/>
        <end position="192"/>
    </location>
</feature>
<dbReference type="EMBL" id="SRPY01000131">
    <property type="protein sequence ID" value="KAG5928213.1"/>
    <property type="molecule type" value="Genomic_DNA"/>
</dbReference>
<dbReference type="PANTHER" id="PTHR34883:SF20">
    <property type="entry name" value="PHYTOCYANIN DOMAIN-CONTAINING PROTEIN"/>
    <property type="match status" value="1"/>
</dbReference>
<dbReference type="SUPFAM" id="SSF49503">
    <property type="entry name" value="Cupredoxins"/>
    <property type="match status" value="1"/>
</dbReference>
<feature type="chain" id="PRO_5035458726" description="Extracellular serine-rich protein" evidence="2">
    <location>
        <begin position="22"/>
        <end position="219"/>
    </location>
</feature>
<comment type="caution">
    <text evidence="3">The sequence shown here is derived from an EMBL/GenBank/DDBJ whole genome shotgun (WGS) entry which is preliminary data.</text>
</comment>
<dbReference type="Gene3D" id="2.60.40.420">
    <property type="entry name" value="Cupredoxins - blue copper proteins"/>
    <property type="match status" value="1"/>
</dbReference>
<feature type="region of interest" description="Disordered" evidence="1">
    <location>
        <begin position="152"/>
        <end position="192"/>
    </location>
</feature>